<dbReference type="InterPro" id="IPR051257">
    <property type="entry name" value="Diverse_CBS-Domain"/>
</dbReference>
<accession>A0A5B8IZN2</accession>
<dbReference type="KEGG" id="lit:FPZ52_15610"/>
<keyword evidence="5" id="KW-1185">Reference proteome</keyword>
<keyword evidence="4" id="KW-0614">Plasmid</keyword>
<dbReference type="Pfam" id="PF00571">
    <property type="entry name" value="CBS"/>
    <property type="match status" value="2"/>
</dbReference>
<evidence type="ECO:0000313" key="4">
    <source>
        <dbReference type="EMBL" id="QDY71134.1"/>
    </source>
</evidence>
<dbReference type="InterPro" id="IPR000644">
    <property type="entry name" value="CBS_dom"/>
</dbReference>
<evidence type="ECO:0000256" key="1">
    <source>
        <dbReference type="ARBA" id="ARBA00023122"/>
    </source>
</evidence>
<dbReference type="Proteomes" id="UP000318483">
    <property type="component" value="Plasmid unnamed3"/>
</dbReference>
<sequence>MVTYRPHVRKDDMDTSGHSQTVATNLAVEMPKVQHVLSHKGAGVVTVRPQATLGTIVEVLRDHDIGAVVVTNANGAILGILSERDIVRKLADAPGRTLPHRVEEVMTTKVETCTVGETLISVLHRMTVGRFRHMPVVDDAGLVGIVSIGDVINYRLTQLEQEALQLKQLIVG</sequence>
<proteinExistence type="predicted"/>
<evidence type="ECO:0000259" key="3">
    <source>
        <dbReference type="PROSITE" id="PS51371"/>
    </source>
</evidence>
<evidence type="ECO:0000256" key="2">
    <source>
        <dbReference type="PROSITE-ProRule" id="PRU00703"/>
    </source>
</evidence>
<dbReference type="CDD" id="cd04623">
    <property type="entry name" value="CBS_pair_bac_euk"/>
    <property type="match status" value="1"/>
</dbReference>
<dbReference type="PROSITE" id="PS51371">
    <property type="entry name" value="CBS"/>
    <property type="match status" value="2"/>
</dbReference>
<dbReference type="PANTHER" id="PTHR43080">
    <property type="entry name" value="CBS DOMAIN-CONTAINING PROTEIN CBSX3, MITOCHONDRIAL"/>
    <property type="match status" value="1"/>
</dbReference>
<dbReference type="PANTHER" id="PTHR43080:SF2">
    <property type="entry name" value="CBS DOMAIN-CONTAINING PROTEIN"/>
    <property type="match status" value="1"/>
</dbReference>
<dbReference type="Gene3D" id="3.10.580.10">
    <property type="entry name" value="CBS-domain"/>
    <property type="match status" value="1"/>
</dbReference>
<dbReference type="SUPFAM" id="SSF54631">
    <property type="entry name" value="CBS-domain pair"/>
    <property type="match status" value="1"/>
</dbReference>
<dbReference type="OrthoDB" id="9807125at2"/>
<dbReference type="EMBL" id="CP042264">
    <property type="protein sequence ID" value="QDY71134.1"/>
    <property type="molecule type" value="Genomic_DNA"/>
</dbReference>
<name>A0A5B8IZN2_9RHOB</name>
<dbReference type="InterPro" id="IPR046342">
    <property type="entry name" value="CBS_dom_sf"/>
</dbReference>
<dbReference type="RefSeq" id="WP_146366550.1">
    <property type="nucleotide sequence ID" value="NZ_CP042264.1"/>
</dbReference>
<dbReference type="InterPro" id="IPR044725">
    <property type="entry name" value="CBSX3_CBS_dom"/>
</dbReference>
<keyword evidence="1 2" id="KW-0129">CBS domain</keyword>
<feature type="domain" description="CBS" evidence="3">
    <location>
        <begin position="106"/>
        <end position="162"/>
    </location>
</feature>
<organism evidence="4 5">
    <name type="scientific">Qingshengfaniella alkalisoli</name>
    <dbReference type="NCBI Taxonomy" id="2599296"/>
    <lineage>
        <taxon>Bacteria</taxon>
        <taxon>Pseudomonadati</taxon>
        <taxon>Pseudomonadota</taxon>
        <taxon>Alphaproteobacteria</taxon>
        <taxon>Rhodobacterales</taxon>
        <taxon>Paracoccaceae</taxon>
        <taxon>Qingshengfaniella</taxon>
    </lineage>
</organism>
<geneLocation type="plasmid" evidence="4 5">
    <name>unnamed3</name>
</geneLocation>
<dbReference type="AlphaFoldDB" id="A0A5B8IZN2"/>
<protein>
    <submittedName>
        <fullName evidence="4">CBS domain-containing protein</fullName>
    </submittedName>
</protein>
<dbReference type="SMART" id="SM00116">
    <property type="entry name" value="CBS"/>
    <property type="match status" value="2"/>
</dbReference>
<evidence type="ECO:0000313" key="5">
    <source>
        <dbReference type="Proteomes" id="UP000318483"/>
    </source>
</evidence>
<reference evidence="4 5" key="1">
    <citation type="submission" date="2019-07" db="EMBL/GenBank/DDBJ databases">
        <title>Litoreibacter alkalisoli sp. nov., isolated from saline-alkaline soil.</title>
        <authorList>
            <person name="Wang S."/>
            <person name="Xu L."/>
            <person name="Xing Y.-T."/>
            <person name="Sun J.-Q."/>
        </authorList>
    </citation>
    <scope>NUCLEOTIDE SEQUENCE [LARGE SCALE GENOMIC DNA]</scope>
    <source>
        <strain evidence="4 5">LN3S51</strain>
        <plasmid evidence="4 5">unnamed3</plasmid>
    </source>
</reference>
<feature type="domain" description="CBS" evidence="3">
    <location>
        <begin position="37"/>
        <end position="98"/>
    </location>
</feature>
<gene>
    <name evidence="4" type="ORF">FPZ52_15610</name>
</gene>